<dbReference type="EMBL" id="HBDX01000273">
    <property type="protein sequence ID" value="CAD8219525.1"/>
    <property type="molecule type" value="Transcribed_RNA"/>
</dbReference>
<feature type="domain" description="Rit1 N-terminal" evidence="2">
    <location>
        <begin position="21"/>
        <end position="303"/>
    </location>
</feature>
<evidence type="ECO:0000259" key="2">
    <source>
        <dbReference type="Pfam" id="PF17184"/>
    </source>
</evidence>
<sequence>MSDDAINARVAPSFYALTRSIDREDRRAFHRVHSIARDAAFVEAQGERFLRDSTCAAFANARAGAWYAGGGRFAYETCYFKSTDGHNNNWTMSATRLNRRVAMACAAGRGGMIVDATRSAVKRFPDALSKTVPIWCDALNRACARAKRDAGAADADDRAWFEGPHLPEWVAEHERNSIRALVPEFEASLKSTGWDVGELAAILEKPFRCVWVSRGEDGAELSLESLAEADFTPLILVTASAPLHWRGERRVGVNGHSFAYVPGAADDEESWSRGLTADMFHEHRDALLHASERDIDNIIARIVDGRIGKPRELDPRSRLAPRGCAPMDSRAAEEANRSNGAICDGGMRELSPECGIGRCSIASFAVYDRADMEKLADAFLHVGETVVDPSKACSTAFLHVPARKAKVSRTDLMKALPRCIEFARRTFETPGARLCVTCDDGVDHSVAVAVALCIAMGPSPCSNADLDKDDVRKQLAAVSKTHPDARPTRASLKQVYNFFLHSEVAD</sequence>
<evidence type="ECO:0008006" key="4">
    <source>
        <dbReference type="Google" id="ProtNLM"/>
    </source>
</evidence>
<dbReference type="InterPro" id="IPR033449">
    <property type="entry name" value="Rit1_N"/>
</dbReference>
<protein>
    <recommendedName>
        <fullName evidence="4">Initiator tRNA phosphoribosyl transferase</fullName>
    </recommendedName>
</protein>
<dbReference type="Pfam" id="PF04179">
    <property type="entry name" value="Init_tRNA_PT"/>
    <property type="match status" value="1"/>
</dbReference>
<gene>
    <name evidence="3" type="ORF">OLUC0939_LOCUS244</name>
</gene>
<dbReference type="Gene3D" id="3.90.190.10">
    <property type="entry name" value="Protein tyrosine phosphatase superfamily"/>
    <property type="match status" value="1"/>
</dbReference>
<dbReference type="PANTHER" id="PTHR31811:SF0">
    <property type="entry name" value="TRNA A64-2'-O-RIBOSYLPHOSPHATE TRANSFERASE"/>
    <property type="match status" value="1"/>
</dbReference>
<name>A0A7R9XQ59_9CHLO</name>
<dbReference type="GO" id="GO:0019988">
    <property type="term" value="P:charged-tRNA amino acid modification"/>
    <property type="evidence" value="ECO:0007669"/>
    <property type="project" value="InterPro"/>
</dbReference>
<proteinExistence type="predicted"/>
<organism evidence="3">
    <name type="scientific">Ostreococcus sp. 'lucimarinus'</name>
    <dbReference type="NCBI Taxonomy" id="242159"/>
    <lineage>
        <taxon>Eukaryota</taxon>
        <taxon>Viridiplantae</taxon>
        <taxon>Chlorophyta</taxon>
        <taxon>Mamiellophyceae</taxon>
        <taxon>Mamiellales</taxon>
        <taxon>Bathycoccaceae</taxon>
        <taxon>Ostreococcus</taxon>
    </lineage>
</organism>
<dbReference type="PANTHER" id="PTHR31811">
    <property type="entry name" value="TRNA A64-2'-O-RIBOSYLPHOSPHATE TRANSFERASE"/>
    <property type="match status" value="1"/>
</dbReference>
<dbReference type="InterPro" id="IPR033421">
    <property type="entry name" value="Rit1_DUSP-like"/>
</dbReference>
<dbReference type="InterPro" id="IPR007306">
    <property type="entry name" value="Rit1"/>
</dbReference>
<evidence type="ECO:0000313" key="3">
    <source>
        <dbReference type="EMBL" id="CAD8219525.1"/>
    </source>
</evidence>
<evidence type="ECO:0000259" key="1">
    <source>
        <dbReference type="Pfam" id="PF04179"/>
    </source>
</evidence>
<dbReference type="GO" id="GO:0043399">
    <property type="term" value="F:tRNA adenosine(64)-2'-O-ribosylphosphate transferase activity"/>
    <property type="evidence" value="ECO:0007669"/>
    <property type="project" value="InterPro"/>
</dbReference>
<dbReference type="InterPro" id="IPR029021">
    <property type="entry name" value="Prot-tyrosine_phosphatase-like"/>
</dbReference>
<reference evidence="3" key="1">
    <citation type="submission" date="2021-01" db="EMBL/GenBank/DDBJ databases">
        <authorList>
            <person name="Corre E."/>
            <person name="Pelletier E."/>
            <person name="Niang G."/>
            <person name="Scheremetjew M."/>
            <person name="Finn R."/>
            <person name="Kale V."/>
            <person name="Holt S."/>
            <person name="Cochrane G."/>
            <person name="Meng A."/>
            <person name="Brown T."/>
            <person name="Cohen L."/>
        </authorList>
    </citation>
    <scope>NUCLEOTIDE SEQUENCE</scope>
    <source>
        <strain evidence="3">Clade-A-BCC118000</strain>
    </source>
</reference>
<dbReference type="GO" id="GO:0005737">
    <property type="term" value="C:cytoplasm"/>
    <property type="evidence" value="ECO:0007669"/>
    <property type="project" value="TreeGrafter"/>
</dbReference>
<feature type="domain" description="Rit1 DUSP-like" evidence="1">
    <location>
        <begin position="397"/>
        <end position="498"/>
    </location>
</feature>
<dbReference type="Pfam" id="PF17184">
    <property type="entry name" value="Rit1_C"/>
    <property type="match status" value="1"/>
</dbReference>
<dbReference type="AlphaFoldDB" id="A0A7R9XQ59"/>
<accession>A0A7R9XQ59</accession>